<evidence type="ECO:0000313" key="3">
    <source>
        <dbReference type="EMBL" id="APW36332.1"/>
    </source>
</evidence>
<protein>
    <recommendedName>
        <fullName evidence="5">Entry exclusion lipoprotein TrbK</fullName>
    </recommendedName>
</protein>
<dbReference type="EMBL" id="CP019236">
    <property type="protein sequence ID" value="APW36332.1"/>
    <property type="molecule type" value="Genomic_DNA"/>
</dbReference>
<dbReference type="PROSITE" id="PS51257">
    <property type="entry name" value="PROKAR_LIPOPROTEIN"/>
    <property type="match status" value="1"/>
</dbReference>
<proteinExistence type="predicted"/>
<evidence type="ECO:0000256" key="1">
    <source>
        <dbReference type="SAM" id="MobiDB-lite"/>
    </source>
</evidence>
<name>A0A1P8JRE8_9BURK</name>
<keyword evidence="4" id="KW-1185">Reference proteome</keyword>
<keyword evidence="2" id="KW-0732">Signal</keyword>
<dbReference type="KEGG" id="rhy:RD110_03155"/>
<feature type="region of interest" description="Disordered" evidence="1">
    <location>
        <begin position="69"/>
        <end position="112"/>
    </location>
</feature>
<evidence type="ECO:0000313" key="4">
    <source>
        <dbReference type="Proteomes" id="UP000186609"/>
    </source>
</evidence>
<evidence type="ECO:0008006" key="5">
    <source>
        <dbReference type="Google" id="ProtNLM"/>
    </source>
</evidence>
<dbReference type="AlphaFoldDB" id="A0A1P8JRE8"/>
<feature type="signal peptide" evidence="2">
    <location>
        <begin position="1"/>
        <end position="18"/>
    </location>
</feature>
<dbReference type="InterPro" id="IPR027587">
    <property type="entry name" value="TrbK"/>
</dbReference>
<dbReference type="Pfam" id="PF20084">
    <property type="entry name" value="TrbK"/>
    <property type="match status" value="1"/>
</dbReference>
<reference evidence="3 4" key="1">
    <citation type="submission" date="2017-01" db="EMBL/GenBank/DDBJ databases">
        <authorList>
            <person name="Mah S.A."/>
            <person name="Swanson W.J."/>
            <person name="Moy G.W."/>
            <person name="Vacquier V.D."/>
        </authorList>
    </citation>
    <scope>NUCLEOTIDE SEQUENCE [LARGE SCALE GENOMIC DNA]</scope>
    <source>
        <strain evidence="3 4">DCY110</strain>
    </source>
</reference>
<accession>A0A1P8JRE8</accession>
<dbReference type="OrthoDB" id="6049059at2"/>
<organism evidence="3 4">
    <name type="scientific">Rhodoferax koreensis</name>
    <dbReference type="NCBI Taxonomy" id="1842727"/>
    <lineage>
        <taxon>Bacteria</taxon>
        <taxon>Pseudomonadati</taxon>
        <taxon>Pseudomonadota</taxon>
        <taxon>Betaproteobacteria</taxon>
        <taxon>Burkholderiales</taxon>
        <taxon>Comamonadaceae</taxon>
        <taxon>Rhodoferax</taxon>
    </lineage>
</organism>
<feature type="chain" id="PRO_5013315241" description="Entry exclusion lipoprotein TrbK" evidence="2">
    <location>
        <begin position="19"/>
        <end position="112"/>
    </location>
</feature>
<gene>
    <name evidence="3" type="ORF">RD110_03155</name>
</gene>
<dbReference type="STRING" id="1842727.RD110_03155"/>
<feature type="compositionally biased region" description="Pro residues" evidence="1">
    <location>
        <begin position="101"/>
        <end position="112"/>
    </location>
</feature>
<dbReference type="Proteomes" id="UP000186609">
    <property type="component" value="Chromosome"/>
</dbReference>
<sequence>MRQLLIMILAAVAAVLVAACSKPAPIESVESLMANPERLKELRAQCKVDHAKVGDAQCNAVAEATRQRFFGSDGPKYTPPSSTTSPPPAAFSPPAASAPAAPSPMPPSAPKD</sequence>
<dbReference type="RefSeq" id="WP_076196629.1">
    <property type="nucleotide sequence ID" value="NZ_CP019236.1"/>
</dbReference>
<dbReference type="NCBIfam" id="NF033894">
    <property type="entry name" value="Eex_IncN"/>
    <property type="match status" value="1"/>
</dbReference>
<dbReference type="InterPro" id="IPR047937">
    <property type="entry name" value="Eex_IncN-like"/>
</dbReference>
<evidence type="ECO:0000256" key="2">
    <source>
        <dbReference type="SAM" id="SignalP"/>
    </source>
</evidence>